<keyword evidence="2" id="KW-1185">Reference proteome</keyword>
<reference evidence="1 2" key="1">
    <citation type="submission" date="2020-08" db="EMBL/GenBank/DDBJ databases">
        <title>Sequencing the genomes of 1000 actinobacteria strains.</title>
        <authorList>
            <person name="Klenk H.-P."/>
        </authorList>
    </citation>
    <scope>NUCLEOTIDE SEQUENCE [LARGE SCALE GENOMIC DNA]</scope>
    <source>
        <strain evidence="1 2">DSM 41654</strain>
    </source>
</reference>
<proteinExistence type="predicted"/>
<gene>
    <name evidence="1" type="ORF">FHR34_000503</name>
</gene>
<comment type="caution">
    <text evidence="1">The sequence shown here is derived from an EMBL/GenBank/DDBJ whole genome shotgun (WGS) entry which is preliminary data.</text>
</comment>
<dbReference type="RefSeq" id="WP_184933829.1">
    <property type="nucleotide sequence ID" value="NZ_JACHJV010000001.1"/>
</dbReference>
<protein>
    <submittedName>
        <fullName evidence="1">Uncharacterized protein</fullName>
    </submittedName>
</protein>
<dbReference type="EMBL" id="JACHJV010000001">
    <property type="protein sequence ID" value="MBB4921510.1"/>
    <property type="molecule type" value="Genomic_DNA"/>
</dbReference>
<name>A0A7W7VTK0_KITKI</name>
<sequence length="430" mass="46385">MIALTGVAPAQEPTRTVAAPVAPSLAAQSLAGPSLAGPSLAASTRNAHPVMKLSSLNGPVTAAEINSFKSYIQTLTPAADNIGNQWAQGHSGEGTKAMGLVYEVSGDQAILDRMIGNCDAVLSERNDLAPAPVGQHVLWTGGIDPAWPNNVTTDPIGTGGEQGDPVGHLANCARLILQTPAIWHTDVTTGDPHGYGVTYLDRAKKFVAEADTAVDRHILARLLDLSHDNRQYFAADSPYKGGQPVPWNQQMMFNYGFENLAIAHQLLGDDPQRVTKYDQLVQTSVDWFFSEAREYTDHAGKTSYDWGYAPDTRGEEDNDHGSLDTAGLYRAYLTGRYHITPAMMAPFANTFVDVMSKGPGHYAGRINGTDGAGNSAPTSYVRSGWLLMTEFRPDAYQTLMKADFPKGTTTADDQFSRALMLKSRRNKPLG</sequence>
<evidence type="ECO:0000313" key="2">
    <source>
        <dbReference type="Proteomes" id="UP000540506"/>
    </source>
</evidence>
<evidence type="ECO:0000313" key="1">
    <source>
        <dbReference type="EMBL" id="MBB4921510.1"/>
    </source>
</evidence>
<accession>A0A7W7VTK0</accession>
<dbReference type="Proteomes" id="UP000540506">
    <property type="component" value="Unassembled WGS sequence"/>
</dbReference>
<organism evidence="1 2">
    <name type="scientific">Kitasatospora kifunensis</name>
    <name type="common">Streptomyces kifunensis</name>
    <dbReference type="NCBI Taxonomy" id="58351"/>
    <lineage>
        <taxon>Bacteria</taxon>
        <taxon>Bacillati</taxon>
        <taxon>Actinomycetota</taxon>
        <taxon>Actinomycetes</taxon>
        <taxon>Kitasatosporales</taxon>
        <taxon>Streptomycetaceae</taxon>
        <taxon>Kitasatospora</taxon>
    </lineage>
</organism>
<dbReference type="AlphaFoldDB" id="A0A7W7VTK0"/>